<evidence type="ECO:0000256" key="1">
    <source>
        <dbReference type="SAM" id="SignalP"/>
    </source>
</evidence>
<dbReference type="Proteomes" id="UP001501319">
    <property type="component" value="Unassembled WGS sequence"/>
</dbReference>
<dbReference type="RefSeq" id="WP_344116057.1">
    <property type="nucleotide sequence ID" value="NZ_BAAANE010000013.1"/>
</dbReference>
<dbReference type="PANTHER" id="PTHR48098:SF1">
    <property type="entry name" value="DIACYLGLYCEROL ACYLTRANSFERASE_MYCOLYLTRANSFERASE AG85A"/>
    <property type="match status" value="1"/>
</dbReference>
<organism evidence="2 3">
    <name type="scientific">Kribbella alba</name>
    <dbReference type="NCBI Taxonomy" id="190197"/>
    <lineage>
        <taxon>Bacteria</taxon>
        <taxon>Bacillati</taxon>
        <taxon>Actinomycetota</taxon>
        <taxon>Actinomycetes</taxon>
        <taxon>Propionibacteriales</taxon>
        <taxon>Kribbellaceae</taxon>
        <taxon>Kribbella</taxon>
    </lineage>
</organism>
<reference evidence="2 3" key="1">
    <citation type="journal article" date="2019" name="Int. J. Syst. Evol. Microbiol.">
        <title>The Global Catalogue of Microorganisms (GCM) 10K type strain sequencing project: providing services to taxonomists for standard genome sequencing and annotation.</title>
        <authorList>
            <consortium name="The Broad Institute Genomics Platform"/>
            <consortium name="The Broad Institute Genome Sequencing Center for Infectious Disease"/>
            <person name="Wu L."/>
            <person name="Ma J."/>
        </authorList>
    </citation>
    <scope>NUCLEOTIDE SEQUENCE [LARGE SCALE GENOMIC DNA]</scope>
    <source>
        <strain evidence="2 3">JCM 14306</strain>
    </source>
</reference>
<dbReference type="InterPro" id="IPR000801">
    <property type="entry name" value="Esterase-like"/>
</dbReference>
<proteinExistence type="predicted"/>
<evidence type="ECO:0000313" key="3">
    <source>
        <dbReference type="Proteomes" id="UP001501319"/>
    </source>
</evidence>
<dbReference type="GO" id="GO:0016787">
    <property type="term" value="F:hydrolase activity"/>
    <property type="evidence" value="ECO:0007669"/>
    <property type="project" value="UniProtKB-KW"/>
</dbReference>
<dbReference type="Gene3D" id="3.40.50.1820">
    <property type="entry name" value="alpha/beta hydrolase"/>
    <property type="match status" value="1"/>
</dbReference>
<keyword evidence="3" id="KW-1185">Reference proteome</keyword>
<dbReference type="PANTHER" id="PTHR48098">
    <property type="entry name" value="ENTEROCHELIN ESTERASE-RELATED"/>
    <property type="match status" value="1"/>
</dbReference>
<keyword evidence="2" id="KW-0378">Hydrolase</keyword>
<evidence type="ECO:0000313" key="2">
    <source>
        <dbReference type="EMBL" id="GAA1658958.1"/>
    </source>
</evidence>
<dbReference type="SUPFAM" id="SSF53474">
    <property type="entry name" value="alpha/beta-Hydrolases"/>
    <property type="match status" value="1"/>
</dbReference>
<gene>
    <name evidence="2" type="ORF">GCM10009744_60390</name>
</gene>
<protein>
    <submittedName>
        <fullName evidence="2">Alpha/beta hydrolase family protein</fullName>
    </submittedName>
</protein>
<feature type="signal peptide" evidence="1">
    <location>
        <begin position="1"/>
        <end position="26"/>
    </location>
</feature>
<dbReference type="EMBL" id="BAAANE010000013">
    <property type="protein sequence ID" value="GAA1658958.1"/>
    <property type="molecule type" value="Genomic_DNA"/>
</dbReference>
<sequence>MFRHSGRSVGVLLLALVIGVVPAAAAAGDADQVEQARRGGARVVAEEQVGPRLVDLTIQSPALGRTAKVRLLTPDGWTQRRKSDSWPVFYLLHGCCDTYESWTLQTDVEELAQLRNVLVVMPEAGAVGWYSDWWNHGEGGPPAWETFHTRELRVLLEHDYGAGQKRVVAGLSMGGLGALSYAGRNPGMFRAAASYSGVVHPLYDGWPEGMMGFMQEDFGEDPLALWGDPVAQRGIWQAHDPYYLAKRLRSTYVFMSSGDGTAGPFEPPGEPFDELEAQINEMNHLVAPRLRQAGVRVATDFYGPGVHNWPYWERELHRSLPLLLCALGTAGHCERAA</sequence>
<comment type="caution">
    <text evidence="2">The sequence shown here is derived from an EMBL/GenBank/DDBJ whole genome shotgun (WGS) entry which is preliminary data.</text>
</comment>
<name>A0ABN2FTA4_9ACTN</name>
<accession>A0ABN2FTA4</accession>
<dbReference type="InterPro" id="IPR029058">
    <property type="entry name" value="AB_hydrolase_fold"/>
</dbReference>
<feature type="chain" id="PRO_5045667664" evidence="1">
    <location>
        <begin position="27"/>
        <end position="337"/>
    </location>
</feature>
<keyword evidence="1" id="KW-0732">Signal</keyword>
<dbReference type="Pfam" id="PF00756">
    <property type="entry name" value="Esterase"/>
    <property type="match status" value="1"/>
</dbReference>
<dbReference type="InterPro" id="IPR050583">
    <property type="entry name" value="Mycobacterial_A85_antigen"/>
</dbReference>